<organism evidence="3 4">
    <name type="scientific">Trichogramma kaykai</name>
    <dbReference type="NCBI Taxonomy" id="54128"/>
    <lineage>
        <taxon>Eukaryota</taxon>
        <taxon>Metazoa</taxon>
        <taxon>Ecdysozoa</taxon>
        <taxon>Arthropoda</taxon>
        <taxon>Hexapoda</taxon>
        <taxon>Insecta</taxon>
        <taxon>Pterygota</taxon>
        <taxon>Neoptera</taxon>
        <taxon>Endopterygota</taxon>
        <taxon>Hymenoptera</taxon>
        <taxon>Apocrita</taxon>
        <taxon>Proctotrupomorpha</taxon>
        <taxon>Chalcidoidea</taxon>
        <taxon>Trichogrammatidae</taxon>
        <taxon>Trichogramma</taxon>
    </lineage>
</organism>
<feature type="signal peptide" evidence="2">
    <location>
        <begin position="1"/>
        <end position="18"/>
    </location>
</feature>
<keyword evidence="2" id="KW-0732">Signal</keyword>
<dbReference type="Proteomes" id="UP001627154">
    <property type="component" value="Unassembled WGS sequence"/>
</dbReference>
<proteinExistence type="predicted"/>
<dbReference type="EMBL" id="JBJJXI010000072">
    <property type="protein sequence ID" value="KAL3396285.1"/>
    <property type="molecule type" value="Genomic_DNA"/>
</dbReference>
<evidence type="ECO:0000256" key="2">
    <source>
        <dbReference type="SAM" id="SignalP"/>
    </source>
</evidence>
<protein>
    <submittedName>
        <fullName evidence="3">Uncharacterized protein</fullName>
    </submittedName>
</protein>
<dbReference type="AlphaFoldDB" id="A0ABD2WU64"/>
<feature type="region of interest" description="Disordered" evidence="1">
    <location>
        <begin position="242"/>
        <end position="298"/>
    </location>
</feature>
<name>A0ABD2WU64_9HYME</name>
<gene>
    <name evidence="3" type="ORF">TKK_009710</name>
</gene>
<comment type="caution">
    <text evidence="3">The sequence shown here is derived from an EMBL/GenBank/DDBJ whole genome shotgun (WGS) entry which is preliminary data.</text>
</comment>
<reference evidence="3 4" key="1">
    <citation type="journal article" date="2024" name="bioRxiv">
        <title>A reference genome for Trichogramma kaykai: A tiny desert-dwelling parasitoid wasp with competing sex-ratio distorters.</title>
        <authorList>
            <person name="Culotta J."/>
            <person name="Lindsey A.R."/>
        </authorList>
    </citation>
    <scope>NUCLEOTIDE SEQUENCE [LARGE SCALE GENOMIC DNA]</scope>
    <source>
        <strain evidence="3 4">KSX58</strain>
    </source>
</reference>
<evidence type="ECO:0000313" key="3">
    <source>
        <dbReference type="EMBL" id="KAL3396285.1"/>
    </source>
</evidence>
<keyword evidence="4" id="KW-1185">Reference proteome</keyword>
<evidence type="ECO:0000313" key="4">
    <source>
        <dbReference type="Proteomes" id="UP001627154"/>
    </source>
</evidence>
<evidence type="ECO:0000256" key="1">
    <source>
        <dbReference type="SAM" id="MobiDB-lite"/>
    </source>
</evidence>
<accession>A0ABD2WU64</accession>
<sequence>MKLLLLLLSSASFNFCWCGYSYQTVQYQYPVLKKYETIGSSQGSNNFNAYQGFNTKVTSIQVPVNQRYVINTYETSVPLQISKNTIDISNINGKSSNQIVKIFFKLKVSEDIKQNIIQLLTLDSNANGTYTQYIYQLILQIINLNANDDVKRTLINLLSSRIQGYKRNGGSNAADEQSIKNQINSLNIDENHKQQMIQILVSNFKGPQNQIDINSNPQIDTTIKSDNNVDHDIHQNIGKATVKTSENLNRETEPSKNTPQTASTLVVSEQSNINQNIGTAPVTNSQISKEENESNKNLPQPVFSPAVPQQSQDQFEYLNQYGENVKSVIKILTEKNVQENLKQSLLQILIAEPEGNGTNAEFVLKLINEILSWNMGTYEQQFVLELIVTRILYSHGTIKCIECDLHVIRSKIDKLKVPNSIKIKILYMIILNFYDIKQQIEDIMYVNNVPE</sequence>
<feature type="chain" id="PRO_5044843807" evidence="2">
    <location>
        <begin position="19"/>
        <end position="451"/>
    </location>
</feature>
<feature type="compositionally biased region" description="Polar residues" evidence="1">
    <location>
        <begin position="255"/>
        <end position="287"/>
    </location>
</feature>